<proteinExistence type="predicted"/>
<gene>
    <name evidence="1" type="ORF">DNG_07657</name>
</gene>
<dbReference type="Proteomes" id="UP001187682">
    <property type="component" value="Unassembled WGS sequence"/>
</dbReference>
<name>A0AAE8N2T8_9PEZI</name>
<protein>
    <submittedName>
        <fullName evidence="1">Uncharacterized protein</fullName>
    </submittedName>
</protein>
<keyword evidence="2" id="KW-1185">Reference proteome</keyword>
<evidence type="ECO:0000313" key="1">
    <source>
        <dbReference type="EMBL" id="SPO04972.1"/>
    </source>
</evidence>
<accession>A0AAE8N2T8</accession>
<dbReference type="AlphaFoldDB" id="A0AAE8N2T8"/>
<dbReference type="EMBL" id="ONZQ02000011">
    <property type="protein sequence ID" value="SPO04972.1"/>
    <property type="molecule type" value="Genomic_DNA"/>
</dbReference>
<evidence type="ECO:0000313" key="2">
    <source>
        <dbReference type="Proteomes" id="UP001187682"/>
    </source>
</evidence>
<comment type="caution">
    <text evidence="1">The sequence shown here is derived from an EMBL/GenBank/DDBJ whole genome shotgun (WGS) entry which is preliminary data.</text>
</comment>
<organism evidence="1 2">
    <name type="scientific">Cephalotrichum gorgonifer</name>
    <dbReference type="NCBI Taxonomy" id="2041049"/>
    <lineage>
        <taxon>Eukaryota</taxon>
        <taxon>Fungi</taxon>
        <taxon>Dikarya</taxon>
        <taxon>Ascomycota</taxon>
        <taxon>Pezizomycotina</taxon>
        <taxon>Sordariomycetes</taxon>
        <taxon>Hypocreomycetidae</taxon>
        <taxon>Microascales</taxon>
        <taxon>Microascaceae</taxon>
        <taxon>Cephalotrichum</taxon>
    </lineage>
</organism>
<sequence length="133" mass="14778">MAEMGAQTQPSASAADIISTWCRAIRIGMVHVEREDLPPDVRGDPREDRVPSVQRTYRTRCARVIPRQAVTFRGDGVSNQASNRALSLGSVPRLIFSAPFETPHDRLVLLGWVSAVERHRTGEEWWGATVPST</sequence>
<reference evidence="1" key="1">
    <citation type="submission" date="2018-03" db="EMBL/GenBank/DDBJ databases">
        <authorList>
            <person name="Guldener U."/>
        </authorList>
    </citation>
    <scope>NUCLEOTIDE SEQUENCE</scope>
</reference>